<feature type="active site" description="Proton acceptor" evidence="5">
    <location>
        <position position="209"/>
    </location>
</feature>
<dbReference type="PIRSF" id="PIRSF000390">
    <property type="entry name" value="PLP_StrS"/>
    <property type="match status" value="1"/>
</dbReference>
<dbReference type="SUPFAM" id="SSF53383">
    <property type="entry name" value="PLP-dependent transferases"/>
    <property type="match status" value="1"/>
</dbReference>
<protein>
    <submittedName>
        <fullName evidence="7">DegT/DnrJ/EryC1/StrS aminotransferase</fullName>
    </submittedName>
</protein>
<keyword evidence="8" id="KW-1185">Reference proteome</keyword>
<comment type="caution">
    <text evidence="7">The sequence shown here is derived from an EMBL/GenBank/DDBJ whole genome shotgun (WGS) entry which is preliminary data.</text>
</comment>
<evidence type="ECO:0000313" key="8">
    <source>
        <dbReference type="Proteomes" id="UP000263377"/>
    </source>
</evidence>
<accession>A0A373A1G0</accession>
<name>A0A373A1G0_9ACTN</name>
<evidence type="ECO:0000256" key="4">
    <source>
        <dbReference type="ARBA" id="ARBA00038398"/>
    </source>
</evidence>
<dbReference type="Gene3D" id="3.40.640.10">
    <property type="entry name" value="Type I PLP-dependent aspartate aminotransferase-like (Major domain)"/>
    <property type="match status" value="1"/>
</dbReference>
<dbReference type="InterPro" id="IPR015422">
    <property type="entry name" value="PyrdxlP-dep_Trfase_small"/>
</dbReference>
<dbReference type="PANTHER" id="PTHR30244">
    <property type="entry name" value="TRANSAMINASE"/>
    <property type="match status" value="1"/>
</dbReference>
<feature type="modified residue" description="N6-(pyridoxal phosphate)lysine" evidence="6">
    <location>
        <position position="209"/>
    </location>
</feature>
<evidence type="ECO:0000256" key="1">
    <source>
        <dbReference type="ARBA" id="ARBA00001933"/>
    </source>
</evidence>
<dbReference type="RefSeq" id="WP_117490130.1">
    <property type="nucleotide sequence ID" value="NZ_QVIG01000001.1"/>
</dbReference>
<dbReference type="PANTHER" id="PTHR30244:SF34">
    <property type="entry name" value="DTDP-4-AMINO-4,6-DIDEOXYGALACTOSE TRANSAMINASE"/>
    <property type="match status" value="1"/>
</dbReference>
<evidence type="ECO:0000256" key="6">
    <source>
        <dbReference type="PIRSR" id="PIRSR000390-2"/>
    </source>
</evidence>
<dbReference type="InterPro" id="IPR015424">
    <property type="entry name" value="PyrdxlP-dep_Trfase"/>
</dbReference>
<keyword evidence="2 7" id="KW-0032">Aminotransferase</keyword>
<organism evidence="7 8">
    <name type="scientific">Kitasatospora xanthocidica</name>
    <dbReference type="NCBI Taxonomy" id="83382"/>
    <lineage>
        <taxon>Bacteria</taxon>
        <taxon>Bacillati</taxon>
        <taxon>Actinomycetota</taxon>
        <taxon>Actinomycetes</taxon>
        <taxon>Kitasatosporales</taxon>
        <taxon>Streptomycetaceae</taxon>
        <taxon>Kitasatospora</taxon>
    </lineage>
</organism>
<dbReference type="GO" id="GO:0008483">
    <property type="term" value="F:transaminase activity"/>
    <property type="evidence" value="ECO:0007669"/>
    <property type="project" value="UniProtKB-KW"/>
</dbReference>
<dbReference type="Pfam" id="PF01041">
    <property type="entry name" value="DegT_DnrJ_EryC1"/>
    <property type="match status" value="1"/>
</dbReference>
<dbReference type="Gene3D" id="3.90.1150.10">
    <property type="entry name" value="Aspartate Aminotransferase, domain 1"/>
    <property type="match status" value="1"/>
</dbReference>
<dbReference type="InterPro" id="IPR015421">
    <property type="entry name" value="PyrdxlP-dep_Trfase_major"/>
</dbReference>
<evidence type="ECO:0000256" key="2">
    <source>
        <dbReference type="ARBA" id="ARBA00022576"/>
    </source>
</evidence>
<dbReference type="Proteomes" id="UP000263377">
    <property type="component" value="Unassembled WGS sequence"/>
</dbReference>
<dbReference type="EMBL" id="QVIG01000001">
    <property type="protein sequence ID" value="RGD61986.1"/>
    <property type="molecule type" value="Genomic_DNA"/>
</dbReference>
<evidence type="ECO:0000313" key="7">
    <source>
        <dbReference type="EMBL" id="RGD61986.1"/>
    </source>
</evidence>
<reference evidence="7 8" key="1">
    <citation type="submission" date="2018-08" db="EMBL/GenBank/DDBJ databases">
        <title>Diversity &amp; Physiological Properties of Lignin-Decomposing Actinobacteria from Soil.</title>
        <authorList>
            <person name="Roh S.G."/>
            <person name="Kim S.B."/>
        </authorList>
    </citation>
    <scope>NUCLEOTIDE SEQUENCE [LARGE SCALE GENOMIC DNA]</scope>
    <source>
        <strain evidence="7 8">MMS17-GH009</strain>
    </source>
</reference>
<dbReference type="GO" id="GO:0000271">
    <property type="term" value="P:polysaccharide biosynthetic process"/>
    <property type="evidence" value="ECO:0007669"/>
    <property type="project" value="TreeGrafter"/>
</dbReference>
<comment type="cofactor">
    <cofactor evidence="1">
        <name>pyridoxal 5'-phosphate</name>
        <dbReference type="ChEBI" id="CHEBI:597326"/>
    </cofactor>
</comment>
<evidence type="ECO:0000256" key="3">
    <source>
        <dbReference type="ARBA" id="ARBA00022898"/>
    </source>
</evidence>
<evidence type="ECO:0000256" key="5">
    <source>
        <dbReference type="PIRSR" id="PIRSR000390-1"/>
    </source>
</evidence>
<gene>
    <name evidence="7" type="ORF">DR950_33405</name>
</gene>
<comment type="similarity">
    <text evidence="4">Belongs to the DegT/DnrJ/EryC1 family. L-glutamine:2-deoxy-scyllo-inosose/scyllo-inosose aminotransferase subfamily.</text>
</comment>
<keyword evidence="3 6" id="KW-0663">Pyridoxal phosphate</keyword>
<dbReference type="GO" id="GO:0030170">
    <property type="term" value="F:pyridoxal phosphate binding"/>
    <property type="evidence" value="ECO:0007669"/>
    <property type="project" value="TreeGrafter"/>
</dbReference>
<dbReference type="AlphaFoldDB" id="A0A373A1G0"/>
<sequence>MPTDARTAPRTTTGLRWPIEPLQGGWYTAAEHAAIQEVVTDSASWRTGWKGPQVADFEESFAARAGTAAAVSFNSGGTALEMVLRALDLQPGDEVISCALNFVGTHLPAIHQGGTLVLAEPDPLSLNLDPADTEQRITARTRAIVLTHWNGHVADVRPFLAAAARHPHPVHGPARVIVDAARACGGTAPSGAPVGREGWATMFSFESKKLMTTLGQGGMVTTDDLDLAERLHRLRTYGGRDQWGTNQMLTKAQAAVGLVQLRRLDEMNEARIARAHRRTALLAGTPHLTLPETVHGRRHLYYRYNLLVPEHWAGRGRDLLMETLAADHGVGSLINDPLTYDGHQYISGHTAGQRCPRAEQLAARLLCPVLHPLISPDEESVICQAIRDATAHVANVIDG</sequence>
<dbReference type="InterPro" id="IPR000653">
    <property type="entry name" value="DegT/StrS_aminotransferase"/>
</dbReference>
<proteinExistence type="inferred from homology"/>
<keyword evidence="7" id="KW-0808">Transferase</keyword>